<dbReference type="InterPro" id="IPR036259">
    <property type="entry name" value="MFS_trans_sf"/>
</dbReference>
<feature type="transmembrane region" description="Helical" evidence="1">
    <location>
        <begin position="76"/>
        <end position="94"/>
    </location>
</feature>
<feature type="transmembrane region" description="Helical" evidence="1">
    <location>
        <begin position="279"/>
        <end position="297"/>
    </location>
</feature>
<keyword evidence="1" id="KW-0812">Transmembrane</keyword>
<protein>
    <recommendedName>
        <fullName evidence="4">Major Facilitator Superfamily protein</fullName>
    </recommendedName>
</protein>
<dbReference type="EMBL" id="BAAAOS010000008">
    <property type="protein sequence ID" value="GAA1560340.1"/>
    <property type="molecule type" value="Genomic_DNA"/>
</dbReference>
<sequence length="309" mass="31892">MAVFAAVGSTIPLFNIHRAEDGFTNADISLTVVDAAPTRPAWLASVASSQTVMLGLAVGAIASGALVQFGPWPRDLIYVVVISVLLLTVLLIAISPETVTRAPGGWRSLRPSVHVPARVRRLLPVAAAVFLATWATGAFYQAFVPALIADQLHTNNSLILGLVFAAYMGPSALGAPLAGRFTPAAAQRIGMTAFLAGWVGLITAITTGALPLFFAASVTAGAAQGIAISAATRGLLFGSALPDRAPTFSVVYLLSYSSATIPSLVSARLANVYSLRHIALGYGGLALLCTLFTVVGARNPRPDTPSTVS</sequence>
<proteinExistence type="predicted"/>
<comment type="caution">
    <text evidence="2">The sequence shown here is derived from an EMBL/GenBank/DDBJ whole genome shotgun (WGS) entry which is preliminary data.</text>
</comment>
<evidence type="ECO:0000313" key="3">
    <source>
        <dbReference type="Proteomes" id="UP001500393"/>
    </source>
</evidence>
<feature type="transmembrane region" description="Helical" evidence="1">
    <location>
        <begin position="158"/>
        <end position="177"/>
    </location>
</feature>
<gene>
    <name evidence="2" type="ORF">GCM10009789_12020</name>
</gene>
<dbReference type="Proteomes" id="UP001500393">
    <property type="component" value="Unassembled WGS sequence"/>
</dbReference>
<dbReference type="Gene3D" id="1.20.1250.20">
    <property type="entry name" value="MFS general substrate transporter like domains"/>
    <property type="match status" value="1"/>
</dbReference>
<evidence type="ECO:0000313" key="2">
    <source>
        <dbReference type="EMBL" id="GAA1560340.1"/>
    </source>
</evidence>
<feature type="transmembrane region" description="Helical" evidence="1">
    <location>
        <begin position="248"/>
        <end position="267"/>
    </location>
</feature>
<evidence type="ECO:0008006" key="4">
    <source>
        <dbReference type="Google" id="ProtNLM"/>
    </source>
</evidence>
<keyword evidence="1" id="KW-1133">Transmembrane helix</keyword>
<dbReference type="SUPFAM" id="SSF103473">
    <property type="entry name" value="MFS general substrate transporter"/>
    <property type="match status" value="1"/>
</dbReference>
<feature type="transmembrane region" description="Helical" evidence="1">
    <location>
        <begin position="52"/>
        <end position="70"/>
    </location>
</feature>
<feature type="transmembrane region" description="Helical" evidence="1">
    <location>
        <begin position="189"/>
        <end position="206"/>
    </location>
</feature>
<reference evidence="3" key="1">
    <citation type="journal article" date="2019" name="Int. J. Syst. Evol. Microbiol.">
        <title>The Global Catalogue of Microorganisms (GCM) 10K type strain sequencing project: providing services to taxonomists for standard genome sequencing and annotation.</title>
        <authorList>
            <consortium name="The Broad Institute Genomics Platform"/>
            <consortium name="The Broad Institute Genome Sequencing Center for Infectious Disease"/>
            <person name="Wu L."/>
            <person name="Ma J."/>
        </authorList>
    </citation>
    <scope>NUCLEOTIDE SEQUENCE [LARGE SCALE GENOMIC DNA]</scope>
    <source>
        <strain evidence="3">JCM 14969</strain>
    </source>
</reference>
<name>A0ABP4NH81_9ACTN</name>
<keyword evidence="1" id="KW-0472">Membrane</keyword>
<feature type="transmembrane region" description="Helical" evidence="1">
    <location>
        <begin position="122"/>
        <end position="143"/>
    </location>
</feature>
<evidence type="ECO:0000256" key="1">
    <source>
        <dbReference type="SAM" id="Phobius"/>
    </source>
</evidence>
<accession>A0ABP4NH81</accession>
<keyword evidence="3" id="KW-1185">Reference proteome</keyword>
<organism evidence="2 3">
    <name type="scientific">Kribbella sancticallisti</name>
    <dbReference type="NCBI Taxonomy" id="460087"/>
    <lineage>
        <taxon>Bacteria</taxon>
        <taxon>Bacillati</taxon>
        <taxon>Actinomycetota</taxon>
        <taxon>Actinomycetes</taxon>
        <taxon>Propionibacteriales</taxon>
        <taxon>Kribbellaceae</taxon>
        <taxon>Kribbella</taxon>
    </lineage>
</organism>